<dbReference type="AlphaFoldDB" id="A0A6J4UWU5"/>
<keyword evidence="5" id="KW-0813">Transport</keyword>
<comment type="similarity">
    <text evidence="5">Belongs to the ABC-2 integral membrane protein family.</text>
</comment>
<dbReference type="GO" id="GO:0140359">
    <property type="term" value="F:ABC-type transporter activity"/>
    <property type="evidence" value="ECO:0007669"/>
    <property type="project" value="InterPro"/>
</dbReference>
<dbReference type="PANTHER" id="PTHR43229">
    <property type="entry name" value="NODULATION PROTEIN J"/>
    <property type="match status" value="1"/>
</dbReference>
<feature type="transmembrane region" description="Helical" evidence="5">
    <location>
        <begin position="120"/>
        <end position="150"/>
    </location>
</feature>
<evidence type="ECO:0000256" key="4">
    <source>
        <dbReference type="ARBA" id="ARBA00023136"/>
    </source>
</evidence>
<name>A0A6J4UWU5_9DEIN</name>
<dbReference type="InterPro" id="IPR013525">
    <property type="entry name" value="ABC2_TM"/>
</dbReference>
<evidence type="ECO:0000256" key="1">
    <source>
        <dbReference type="ARBA" id="ARBA00004141"/>
    </source>
</evidence>
<evidence type="ECO:0000256" key="3">
    <source>
        <dbReference type="ARBA" id="ARBA00022989"/>
    </source>
</evidence>
<comment type="caution">
    <text evidence="5">Lacks conserved residue(s) required for the propagation of feature annotation.</text>
</comment>
<reference evidence="7" key="1">
    <citation type="submission" date="2020-02" db="EMBL/GenBank/DDBJ databases">
        <authorList>
            <person name="Meier V. D."/>
        </authorList>
    </citation>
    <scope>NUCLEOTIDE SEQUENCE</scope>
    <source>
        <strain evidence="7">AVDCRST_MAG86</strain>
    </source>
</reference>
<dbReference type="PROSITE" id="PS51012">
    <property type="entry name" value="ABC_TM2"/>
    <property type="match status" value="1"/>
</dbReference>
<dbReference type="EMBL" id="CADCWP010000026">
    <property type="protein sequence ID" value="CAA9558381.1"/>
    <property type="molecule type" value="Genomic_DNA"/>
</dbReference>
<evidence type="ECO:0000259" key="6">
    <source>
        <dbReference type="PROSITE" id="PS51012"/>
    </source>
</evidence>
<dbReference type="InterPro" id="IPR047817">
    <property type="entry name" value="ABC2_TM_bact-type"/>
</dbReference>
<proteinExistence type="inferred from homology"/>
<evidence type="ECO:0000256" key="5">
    <source>
        <dbReference type="RuleBase" id="RU361157"/>
    </source>
</evidence>
<accession>A0A6J4UWU5</accession>
<feature type="transmembrane region" description="Helical" evidence="5">
    <location>
        <begin position="244"/>
        <end position="266"/>
    </location>
</feature>
<feature type="domain" description="ABC transmembrane type-2" evidence="6">
    <location>
        <begin position="33"/>
        <end position="269"/>
    </location>
</feature>
<keyword evidence="4 5" id="KW-0472">Membrane</keyword>
<gene>
    <name evidence="7" type="ORF">AVDCRST_MAG86-397</name>
</gene>
<evidence type="ECO:0000256" key="2">
    <source>
        <dbReference type="ARBA" id="ARBA00022692"/>
    </source>
</evidence>
<sequence>MRGNSPQRTLRSQLRAVLAIAKKDALHFLRYPLSAAFQVLQPIIWLTPVYFMGRSFAGAGGSGGFAAYAGTGDYMSFIIVGAVLSSYDSAVLWGMGYALKTEMDAGTLESNWLTPVPRPLFLVGQTLASLALTTLTSAGVVALGWLLFGFRVTGDVFLAALVTLPLLVALYGFGFAFAGLVLLLKEANTLVDVSSFALPLLSGAQFPVQVLPPLLLPLSLALPLTYGYDAVRGLLLGTKTLVPIAYEVGILLVFMGLMGVLGYTVFKRVERRCQRLGTIGMH</sequence>
<feature type="transmembrane region" description="Helical" evidence="5">
    <location>
        <begin position="156"/>
        <end position="184"/>
    </location>
</feature>
<keyword evidence="2 5" id="KW-0812">Transmembrane</keyword>
<dbReference type="PIRSF" id="PIRSF006648">
    <property type="entry name" value="DrrB"/>
    <property type="match status" value="1"/>
</dbReference>
<dbReference type="PANTHER" id="PTHR43229:SF2">
    <property type="entry name" value="NODULATION PROTEIN J"/>
    <property type="match status" value="1"/>
</dbReference>
<dbReference type="InterPro" id="IPR051784">
    <property type="entry name" value="Nod_factor_ABC_transporter"/>
</dbReference>
<evidence type="ECO:0000313" key="7">
    <source>
        <dbReference type="EMBL" id="CAA9558381.1"/>
    </source>
</evidence>
<feature type="transmembrane region" description="Helical" evidence="5">
    <location>
        <begin position="74"/>
        <end position="99"/>
    </location>
</feature>
<keyword evidence="5" id="KW-1003">Cell membrane</keyword>
<organism evidence="7">
    <name type="scientific">uncultured Truepera sp</name>
    <dbReference type="NCBI Taxonomy" id="543023"/>
    <lineage>
        <taxon>Bacteria</taxon>
        <taxon>Thermotogati</taxon>
        <taxon>Deinococcota</taxon>
        <taxon>Deinococci</taxon>
        <taxon>Trueperales</taxon>
        <taxon>Trueperaceae</taxon>
        <taxon>Truepera</taxon>
        <taxon>environmental samples</taxon>
    </lineage>
</organism>
<keyword evidence="3 5" id="KW-1133">Transmembrane helix</keyword>
<protein>
    <recommendedName>
        <fullName evidence="5">Transport permease protein</fullName>
    </recommendedName>
</protein>
<dbReference type="GO" id="GO:0043190">
    <property type="term" value="C:ATP-binding cassette (ABC) transporter complex"/>
    <property type="evidence" value="ECO:0007669"/>
    <property type="project" value="InterPro"/>
</dbReference>
<dbReference type="Pfam" id="PF01061">
    <property type="entry name" value="ABC2_membrane"/>
    <property type="match status" value="1"/>
</dbReference>
<comment type="subcellular location">
    <subcellularLocation>
        <location evidence="5">Cell membrane</location>
        <topology evidence="5">Multi-pass membrane protein</topology>
    </subcellularLocation>
    <subcellularLocation>
        <location evidence="1">Membrane</location>
        <topology evidence="1">Multi-pass membrane protein</topology>
    </subcellularLocation>
</comment>
<dbReference type="InterPro" id="IPR000412">
    <property type="entry name" value="ABC_2_transport"/>
</dbReference>